<reference evidence="3" key="1">
    <citation type="submission" date="2024-06" db="EMBL/GenBank/DDBJ databases">
        <authorList>
            <person name="Ryan C."/>
        </authorList>
    </citation>
    <scope>NUCLEOTIDE SEQUENCE [LARGE SCALE GENOMIC DNA]</scope>
</reference>
<dbReference type="Gene3D" id="3.80.10.10">
    <property type="entry name" value="Ribonuclease Inhibitor"/>
    <property type="match status" value="1"/>
</dbReference>
<dbReference type="Gene3D" id="1.20.1280.50">
    <property type="match status" value="1"/>
</dbReference>
<reference evidence="2 3" key="2">
    <citation type="submission" date="2024-10" db="EMBL/GenBank/DDBJ databases">
        <authorList>
            <person name="Ryan C."/>
        </authorList>
    </citation>
    <scope>NUCLEOTIDE SEQUENCE [LARGE SCALE GENOMIC DNA]</scope>
</reference>
<dbReference type="Pfam" id="PF00646">
    <property type="entry name" value="F-box"/>
    <property type="match status" value="1"/>
</dbReference>
<feature type="domain" description="F-box" evidence="1">
    <location>
        <begin position="48"/>
        <end position="84"/>
    </location>
</feature>
<protein>
    <recommendedName>
        <fullName evidence="1">F-box domain-containing protein</fullName>
    </recommendedName>
</protein>
<dbReference type="AlphaFoldDB" id="A0ABC9F502"/>
<evidence type="ECO:0000313" key="3">
    <source>
        <dbReference type="Proteomes" id="UP001497457"/>
    </source>
</evidence>
<keyword evidence="3" id="KW-1185">Reference proteome</keyword>
<dbReference type="PANTHER" id="PTHR32153">
    <property type="entry name" value="OJ000223_09.16 PROTEIN"/>
    <property type="match status" value="1"/>
</dbReference>
<dbReference type="PROSITE" id="PS50181">
    <property type="entry name" value="FBOX"/>
    <property type="match status" value="1"/>
</dbReference>
<gene>
    <name evidence="2" type="ORF">URODEC1_LOCUS101644</name>
</gene>
<dbReference type="SUPFAM" id="SSF52047">
    <property type="entry name" value="RNI-like"/>
    <property type="match status" value="1"/>
</dbReference>
<dbReference type="Proteomes" id="UP001497457">
    <property type="component" value="Chromosome 5rd"/>
</dbReference>
<accession>A0ABC9F502</accession>
<dbReference type="SUPFAM" id="SSF81383">
    <property type="entry name" value="F-box domain"/>
    <property type="match status" value="1"/>
</dbReference>
<name>A0ABC9F502_9POAL</name>
<dbReference type="EMBL" id="OZ075115">
    <property type="protein sequence ID" value="CAL5068549.1"/>
    <property type="molecule type" value="Genomic_DNA"/>
</dbReference>
<evidence type="ECO:0000259" key="1">
    <source>
        <dbReference type="PROSITE" id="PS50181"/>
    </source>
</evidence>
<dbReference type="InterPro" id="IPR044997">
    <property type="entry name" value="F-box_plant"/>
</dbReference>
<sequence>MSGSIAWWRSGSGVDPVEEAYTQNLETSRLKLEQELTMDKHQQEVDHEDRLSKLPDDALILILNRLDMKEAVRSSTLSRRWRHIPSVLPIIVLDVESFKPNHDDGFKPTVSDTAWSNMALAHAARSVLAHKSHRPIRNLAVTLYLRAESMAIVRAVDTAMSPGRGRGVVAAKLKFLGEKMDYLCDHSDKARNGKRFLSCFNACPRAFAGLTGLHVESVRLGESDIYNVLRACRKLKRLSLTNCDCGRGTVLAHEHPELTKLKLNICGPVELKWLPKLAQVKCWCWVPSQSNDGYPLLFGHVPRLRQLLLFNVGYLGYPTLLPSKLLDNCSTLRELFLNFGSERIWIQPEGPELLAPLLQNLMILNLENIYEECDLTWTLFLLQAAPRLKMLQIKVSNHQCVPIQDEMVRQHFICAKGNIEWKVPDFKHHNLILLDILGFQPDSKFMGYIRRVMRAAVNLEVISLNDQLCECCGFCPTTRYPRTNKERDLIRKEIHEGITSPVKDVQFHEMSLEGPVKIID</sequence>
<organism evidence="2 3">
    <name type="scientific">Urochloa decumbens</name>
    <dbReference type="NCBI Taxonomy" id="240449"/>
    <lineage>
        <taxon>Eukaryota</taxon>
        <taxon>Viridiplantae</taxon>
        <taxon>Streptophyta</taxon>
        <taxon>Embryophyta</taxon>
        <taxon>Tracheophyta</taxon>
        <taxon>Spermatophyta</taxon>
        <taxon>Magnoliopsida</taxon>
        <taxon>Liliopsida</taxon>
        <taxon>Poales</taxon>
        <taxon>Poaceae</taxon>
        <taxon>PACMAD clade</taxon>
        <taxon>Panicoideae</taxon>
        <taxon>Panicodae</taxon>
        <taxon>Paniceae</taxon>
        <taxon>Melinidinae</taxon>
        <taxon>Urochloa</taxon>
    </lineage>
</organism>
<dbReference type="InterPro" id="IPR001810">
    <property type="entry name" value="F-box_dom"/>
</dbReference>
<dbReference type="InterPro" id="IPR036047">
    <property type="entry name" value="F-box-like_dom_sf"/>
</dbReference>
<dbReference type="InterPro" id="IPR032675">
    <property type="entry name" value="LRR_dom_sf"/>
</dbReference>
<proteinExistence type="predicted"/>
<evidence type="ECO:0000313" key="2">
    <source>
        <dbReference type="EMBL" id="CAL5068549.1"/>
    </source>
</evidence>